<protein>
    <submittedName>
        <fullName evidence="1">Uncharacterized protein</fullName>
    </submittedName>
</protein>
<comment type="caution">
    <text evidence="1">The sequence shown here is derived from an EMBL/GenBank/DDBJ whole genome shotgun (WGS) entry which is preliminary data.</text>
</comment>
<dbReference type="Proteomes" id="UP000242320">
    <property type="component" value="Unassembled WGS sequence"/>
</dbReference>
<evidence type="ECO:0000313" key="1">
    <source>
        <dbReference type="EMBL" id="OSC30699.1"/>
    </source>
</evidence>
<name>A0A1X2L9L2_9MYCO</name>
<accession>A0A1X2L9L2</accession>
<dbReference type="OrthoDB" id="4273937at2"/>
<evidence type="ECO:0000313" key="2">
    <source>
        <dbReference type="Proteomes" id="UP000242320"/>
    </source>
</evidence>
<sequence>MRYHDVPQHEREDDEYSLIVDPRTARNFLIDLKNLLPRYSGMILAVHPELRAEFWDRTGGEIQFWAVVFDEAGGVDHVNIKALVHEECEKVYAYERERGIA</sequence>
<proteinExistence type="predicted"/>
<dbReference type="RefSeq" id="WP_085289103.1">
    <property type="nucleotide sequence ID" value="NZ_NCXM01000005.1"/>
</dbReference>
<dbReference type="AlphaFoldDB" id="A0A1X2L9L2"/>
<keyword evidence="2" id="KW-1185">Reference proteome</keyword>
<reference evidence="1 2" key="1">
    <citation type="submission" date="2017-04" db="EMBL/GenBank/DDBJ databases">
        <title>The new phylogeny of genus Mycobacterium.</title>
        <authorList>
            <person name="Tortoli E."/>
            <person name="Trovato A."/>
            <person name="Cirillo D.M."/>
        </authorList>
    </citation>
    <scope>NUCLEOTIDE SEQUENCE [LARGE SCALE GENOMIC DNA]</scope>
    <source>
        <strain evidence="1 2">DSM 45247</strain>
    </source>
</reference>
<organism evidence="1 2">
    <name type="scientific">Mycolicibacterium vulneris</name>
    <dbReference type="NCBI Taxonomy" id="547163"/>
    <lineage>
        <taxon>Bacteria</taxon>
        <taxon>Bacillati</taxon>
        <taxon>Actinomycetota</taxon>
        <taxon>Actinomycetes</taxon>
        <taxon>Mycobacteriales</taxon>
        <taxon>Mycobacteriaceae</taxon>
        <taxon>Mycolicibacterium</taxon>
    </lineage>
</organism>
<dbReference type="EMBL" id="NCXM01000005">
    <property type="protein sequence ID" value="OSC30699.1"/>
    <property type="molecule type" value="Genomic_DNA"/>
</dbReference>
<gene>
    <name evidence="1" type="ORF">B8W69_06590</name>
</gene>